<keyword evidence="2" id="KW-0328">Glycosyltransferase</keyword>
<dbReference type="Pfam" id="PF00534">
    <property type="entry name" value="Glycos_transf_1"/>
    <property type="match status" value="1"/>
</dbReference>
<evidence type="ECO:0000313" key="6">
    <source>
        <dbReference type="EMBL" id="SKC70374.1"/>
    </source>
</evidence>
<dbReference type="Gene3D" id="3.40.50.2000">
    <property type="entry name" value="Glycogen Phosphorylase B"/>
    <property type="match status" value="2"/>
</dbReference>
<feature type="domain" description="Glycosyltransferase subfamily 4-like N-terminal" evidence="5">
    <location>
        <begin position="14"/>
        <end position="181"/>
    </location>
</feature>
<dbReference type="EMBL" id="FUZO01000002">
    <property type="protein sequence ID" value="SKC70374.1"/>
    <property type="molecule type" value="Genomic_DNA"/>
</dbReference>
<keyword evidence="3" id="KW-0808">Transferase</keyword>
<dbReference type="PANTHER" id="PTHR45947:SF3">
    <property type="entry name" value="SULFOQUINOVOSYL TRANSFERASE SQD2"/>
    <property type="match status" value="1"/>
</dbReference>
<dbReference type="RefSeq" id="WP_079706827.1">
    <property type="nucleotide sequence ID" value="NZ_FUZO01000002.1"/>
</dbReference>
<protein>
    <recommendedName>
        <fullName evidence="1">D-inositol 3-phosphate glycosyltransferase</fullName>
    </recommendedName>
</protein>
<dbReference type="InterPro" id="IPR028098">
    <property type="entry name" value="Glyco_trans_4-like_N"/>
</dbReference>
<dbReference type="SUPFAM" id="SSF53756">
    <property type="entry name" value="UDP-Glycosyltransferase/glycogen phosphorylase"/>
    <property type="match status" value="1"/>
</dbReference>
<reference evidence="6 7" key="1">
    <citation type="submission" date="2017-02" db="EMBL/GenBank/DDBJ databases">
        <authorList>
            <person name="Varghese N."/>
            <person name="Submissions S."/>
        </authorList>
    </citation>
    <scope>NUCLEOTIDE SEQUENCE [LARGE SCALE GENOMIC DNA]</scope>
    <source>
        <strain evidence="6 7">VKM Ac-1787</strain>
    </source>
</reference>
<dbReference type="Pfam" id="PF13439">
    <property type="entry name" value="Glyco_transf_4"/>
    <property type="match status" value="1"/>
</dbReference>
<organism evidence="6 7">
    <name type="scientific">Plantibacter cousiniae</name>
    <name type="common">nom. nud.</name>
    <dbReference type="NCBI Taxonomy" id="199709"/>
    <lineage>
        <taxon>Bacteria</taxon>
        <taxon>Bacillati</taxon>
        <taxon>Actinomycetota</taxon>
        <taxon>Actinomycetes</taxon>
        <taxon>Micrococcales</taxon>
        <taxon>Microbacteriaceae</taxon>
        <taxon>Plantibacter</taxon>
    </lineage>
</organism>
<evidence type="ECO:0000256" key="1">
    <source>
        <dbReference type="ARBA" id="ARBA00021292"/>
    </source>
</evidence>
<gene>
    <name evidence="6" type="ORF">SAMN06295973_3143</name>
</gene>
<accession>A0ABY1LPD7</accession>
<sequence>MAGLIIHEWIERHGGSENVVDAMAAAYPDADIHCLWSNAPDRFPGHTVSESWIARTPLRKSKAVALPFMPATWARTDVSAADFVLISSHAFAHHAGGRQEADGPQRFVYVHTPARYLWAPELDVRGGNLAARALAPALRRVDRKRARDGATFAANSDYIRQRMERSWGVEAEVIHPPVRVEYLQSVPSWADRLSAEDAYLFSTLPSDYVLGASRFVDYKRLDVAIRAGELAGLPVVLAGAGPQHAELQALADAATVPVIIMTRPSDELLFALYQAASLLVFAAIEDFGIMPVEAMALGTPALVLSEGGASESVLAIEGGVVVDALDDATLREAVERALLVDMAPAQERVNALFGSAAFATKLTGWVGHSAHSDGTDRTLAS</sequence>
<evidence type="ECO:0000259" key="5">
    <source>
        <dbReference type="Pfam" id="PF13439"/>
    </source>
</evidence>
<name>A0ABY1LPD7_9MICO</name>
<keyword evidence="7" id="KW-1185">Reference proteome</keyword>
<evidence type="ECO:0000256" key="2">
    <source>
        <dbReference type="ARBA" id="ARBA00022676"/>
    </source>
</evidence>
<evidence type="ECO:0000313" key="7">
    <source>
        <dbReference type="Proteomes" id="UP000190827"/>
    </source>
</evidence>
<evidence type="ECO:0000256" key="3">
    <source>
        <dbReference type="ARBA" id="ARBA00022679"/>
    </source>
</evidence>
<dbReference type="InterPro" id="IPR050194">
    <property type="entry name" value="Glycosyltransferase_grp1"/>
</dbReference>
<feature type="domain" description="Glycosyl transferase family 1" evidence="4">
    <location>
        <begin position="208"/>
        <end position="339"/>
    </location>
</feature>
<dbReference type="PANTHER" id="PTHR45947">
    <property type="entry name" value="SULFOQUINOVOSYL TRANSFERASE SQD2"/>
    <property type="match status" value="1"/>
</dbReference>
<evidence type="ECO:0000259" key="4">
    <source>
        <dbReference type="Pfam" id="PF00534"/>
    </source>
</evidence>
<comment type="caution">
    <text evidence="6">The sequence shown here is derived from an EMBL/GenBank/DDBJ whole genome shotgun (WGS) entry which is preliminary data.</text>
</comment>
<dbReference type="Proteomes" id="UP000190827">
    <property type="component" value="Unassembled WGS sequence"/>
</dbReference>
<proteinExistence type="predicted"/>
<dbReference type="InterPro" id="IPR001296">
    <property type="entry name" value="Glyco_trans_1"/>
</dbReference>